<evidence type="ECO:0000256" key="3">
    <source>
        <dbReference type="RuleBase" id="RU000363"/>
    </source>
</evidence>
<dbReference type="OrthoDB" id="1933717at2759"/>
<dbReference type="FunFam" id="3.40.50.720:FF:000047">
    <property type="entry name" value="NADP-dependent L-serine/L-allo-threonine dehydrogenase"/>
    <property type="match status" value="1"/>
</dbReference>
<evidence type="ECO:0000256" key="1">
    <source>
        <dbReference type="ARBA" id="ARBA00006484"/>
    </source>
</evidence>
<evidence type="ECO:0000313" key="5">
    <source>
        <dbReference type="RefSeq" id="XP_023169475.2"/>
    </source>
</evidence>
<dbReference type="Pfam" id="PF00106">
    <property type="entry name" value="adh_short"/>
    <property type="match status" value="1"/>
</dbReference>
<sequence length="247" mass="27295">MERWQNRIAVVTGASSGIGAVLSRQLVAAGIVVVALARRLERLEQLLEQLPDAERSRLHIRQCDVTSLESVEAAFNWIEAELGGADILVNNAGKLAGGQLVTMPLDTVQQVLQTNVMGVVYCTQRTFQSLRKRKAPGHVVLINSIVGHYLFNPLPGSLQELNMYPATKHALTAMTELFRQEFRDLKTHIKVTSISPGLVDTDMVPQAYKRLPMLQPEDVANAIMYALATPPHVQVHELTIKPMGEPF</sequence>
<dbReference type="PANTHER" id="PTHR43115:SF4">
    <property type="entry name" value="DEHYDROGENASE_REDUCTASE SDR FAMILY MEMBER 11"/>
    <property type="match status" value="1"/>
</dbReference>
<dbReference type="PRINTS" id="PR00080">
    <property type="entry name" value="SDRFAMILY"/>
</dbReference>
<dbReference type="GO" id="GO:0016616">
    <property type="term" value="F:oxidoreductase activity, acting on the CH-OH group of donors, NAD or NADP as acceptor"/>
    <property type="evidence" value="ECO:0007669"/>
    <property type="project" value="UniProtKB-ARBA"/>
</dbReference>
<reference evidence="5" key="1">
    <citation type="submission" date="2025-08" db="UniProtKB">
        <authorList>
            <consortium name="RefSeq"/>
        </authorList>
    </citation>
    <scope>IDENTIFICATION</scope>
    <source>
        <strain evidence="5">15085-1641.00</strain>
        <tissue evidence="5">Whole body</tissue>
    </source>
</reference>
<dbReference type="KEGG" id="dhe:111598450"/>
<dbReference type="AlphaFoldDB" id="A0A6J1LPD6"/>
<accession>A0A6J1LPD6</accession>
<dbReference type="OMA" id="IYGATKW"/>
<dbReference type="SUPFAM" id="SSF51735">
    <property type="entry name" value="NAD(P)-binding Rossmann-fold domains"/>
    <property type="match status" value="1"/>
</dbReference>
<comment type="similarity">
    <text evidence="1 3">Belongs to the short-chain dehydrogenases/reductases (SDR) family.</text>
</comment>
<dbReference type="GeneID" id="111598450"/>
<evidence type="ECO:0000256" key="2">
    <source>
        <dbReference type="ARBA" id="ARBA00023002"/>
    </source>
</evidence>
<keyword evidence="4" id="KW-1185">Reference proteome</keyword>
<dbReference type="InterPro" id="IPR002347">
    <property type="entry name" value="SDR_fam"/>
</dbReference>
<dbReference type="InterPro" id="IPR036291">
    <property type="entry name" value="NAD(P)-bd_dom_sf"/>
</dbReference>
<dbReference type="PRINTS" id="PR00081">
    <property type="entry name" value="GDHRDH"/>
</dbReference>
<dbReference type="PANTHER" id="PTHR43115">
    <property type="entry name" value="DEHYDROGENASE/REDUCTASE SDR FAMILY MEMBER 11"/>
    <property type="match status" value="1"/>
</dbReference>
<protein>
    <submittedName>
        <fullName evidence="5">Farnesol dehydrogenase</fullName>
    </submittedName>
</protein>
<dbReference type="Proteomes" id="UP000504633">
    <property type="component" value="Unplaced"/>
</dbReference>
<dbReference type="Gene3D" id="3.40.50.720">
    <property type="entry name" value="NAD(P)-binding Rossmann-like Domain"/>
    <property type="match status" value="1"/>
</dbReference>
<dbReference type="RefSeq" id="XP_023169475.2">
    <property type="nucleotide sequence ID" value="XM_023313707.2"/>
</dbReference>
<name>A0A6J1LPD6_DROHY</name>
<proteinExistence type="inferred from homology"/>
<keyword evidence="2" id="KW-0560">Oxidoreductase</keyword>
<evidence type="ECO:0000313" key="4">
    <source>
        <dbReference type="Proteomes" id="UP000504633"/>
    </source>
</evidence>
<organism evidence="4 5">
    <name type="scientific">Drosophila hydei</name>
    <name type="common">Fruit fly</name>
    <dbReference type="NCBI Taxonomy" id="7224"/>
    <lineage>
        <taxon>Eukaryota</taxon>
        <taxon>Metazoa</taxon>
        <taxon>Ecdysozoa</taxon>
        <taxon>Arthropoda</taxon>
        <taxon>Hexapoda</taxon>
        <taxon>Insecta</taxon>
        <taxon>Pterygota</taxon>
        <taxon>Neoptera</taxon>
        <taxon>Endopterygota</taxon>
        <taxon>Diptera</taxon>
        <taxon>Brachycera</taxon>
        <taxon>Muscomorpha</taxon>
        <taxon>Ephydroidea</taxon>
        <taxon>Drosophilidae</taxon>
        <taxon>Drosophila</taxon>
    </lineage>
</organism>
<gene>
    <name evidence="5" type="primary">LOC111598450</name>
</gene>